<name>A0ABS2GIG5_9FIRM</name>
<keyword evidence="4 5" id="KW-0472">Membrane</keyword>
<evidence type="ECO:0000256" key="5">
    <source>
        <dbReference type="SAM" id="Phobius"/>
    </source>
</evidence>
<evidence type="ECO:0000256" key="2">
    <source>
        <dbReference type="ARBA" id="ARBA00022692"/>
    </source>
</evidence>
<organism evidence="6 7">
    <name type="scientific">Hydrogenoanaerobacterium saccharovorans</name>
    <dbReference type="NCBI Taxonomy" id="474960"/>
    <lineage>
        <taxon>Bacteria</taxon>
        <taxon>Bacillati</taxon>
        <taxon>Bacillota</taxon>
        <taxon>Clostridia</taxon>
        <taxon>Eubacteriales</taxon>
        <taxon>Oscillospiraceae</taxon>
        <taxon>Hydrogenoanaerobacterium</taxon>
    </lineage>
</organism>
<dbReference type="Proteomes" id="UP000724149">
    <property type="component" value="Unassembled WGS sequence"/>
</dbReference>
<dbReference type="PANTHER" id="PTHR35529:SF2">
    <property type="entry name" value="SPORULATION PROTEIN YTAF-RELATED"/>
    <property type="match status" value="1"/>
</dbReference>
<accession>A0ABS2GIG5</accession>
<feature type="transmembrane region" description="Helical" evidence="5">
    <location>
        <begin position="39"/>
        <end position="56"/>
    </location>
</feature>
<evidence type="ECO:0000256" key="3">
    <source>
        <dbReference type="ARBA" id="ARBA00022989"/>
    </source>
</evidence>
<dbReference type="InterPro" id="IPR003810">
    <property type="entry name" value="Mntp/YtaF"/>
</dbReference>
<evidence type="ECO:0000313" key="6">
    <source>
        <dbReference type="EMBL" id="MBM6922255.1"/>
    </source>
</evidence>
<keyword evidence="1" id="KW-1003">Cell membrane</keyword>
<evidence type="ECO:0008006" key="8">
    <source>
        <dbReference type="Google" id="ProtNLM"/>
    </source>
</evidence>
<keyword evidence="7" id="KW-1185">Reference proteome</keyword>
<feature type="transmembrane region" description="Helical" evidence="5">
    <location>
        <begin position="159"/>
        <end position="178"/>
    </location>
</feature>
<gene>
    <name evidence="6" type="ORF">H9X81_00920</name>
</gene>
<feature type="transmembrane region" description="Helical" evidence="5">
    <location>
        <begin position="6"/>
        <end position="27"/>
    </location>
</feature>
<reference evidence="6 7" key="1">
    <citation type="journal article" date="2021" name="Sci. Rep.">
        <title>The distribution of antibiotic resistance genes in chicken gut microbiota commensals.</title>
        <authorList>
            <person name="Juricova H."/>
            <person name="Matiasovicova J."/>
            <person name="Kubasova T."/>
            <person name="Cejkova D."/>
            <person name="Rychlik I."/>
        </authorList>
    </citation>
    <scope>NUCLEOTIDE SEQUENCE [LARGE SCALE GENOMIC DNA]</scope>
    <source>
        <strain evidence="6 7">An564</strain>
    </source>
</reference>
<evidence type="ECO:0000256" key="4">
    <source>
        <dbReference type="ARBA" id="ARBA00023136"/>
    </source>
</evidence>
<feature type="transmembrane region" description="Helical" evidence="5">
    <location>
        <begin position="62"/>
        <end position="80"/>
    </location>
</feature>
<evidence type="ECO:0000256" key="1">
    <source>
        <dbReference type="ARBA" id="ARBA00022475"/>
    </source>
</evidence>
<evidence type="ECO:0000313" key="7">
    <source>
        <dbReference type="Proteomes" id="UP000724149"/>
    </source>
</evidence>
<sequence>MELQSLLILFGISAAASMDSFSAVLAYSAAGIHIPPRSVWTLGLVSGGLLGLSVLAGSRLGALGAAAQIAGAVLLILLGAGKLAGSWLRSLAARLAEQGPYTFSAWDLRFMLSVYADPTRADADRSGDLTVREAALLAAVLSVDGIATGLGAGPGLETAWAAVPVAVLCSLLAVVAGQCSGHLLRRKASVTPDSLGAALLVLMGLIRLAGQAT</sequence>
<comment type="caution">
    <text evidence="6">The sequence shown here is derived from an EMBL/GenBank/DDBJ whole genome shotgun (WGS) entry which is preliminary data.</text>
</comment>
<keyword evidence="3 5" id="KW-1133">Transmembrane helix</keyword>
<dbReference type="EMBL" id="JACSNR010000001">
    <property type="protein sequence ID" value="MBM6922255.1"/>
    <property type="molecule type" value="Genomic_DNA"/>
</dbReference>
<keyword evidence="2 5" id="KW-0812">Transmembrane</keyword>
<protein>
    <recommendedName>
        <fullName evidence="8">Sporulation protein YtaF</fullName>
    </recommendedName>
</protein>
<dbReference type="PANTHER" id="PTHR35529">
    <property type="entry name" value="MANGANESE EFFLUX PUMP MNTP-RELATED"/>
    <property type="match status" value="1"/>
</dbReference>
<dbReference type="RefSeq" id="WP_204719253.1">
    <property type="nucleotide sequence ID" value="NZ_JACSNR010000001.1"/>
</dbReference>
<proteinExistence type="predicted"/>